<evidence type="ECO:0000313" key="9">
    <source>
        <dbReference type="Proteomes" id="UP000095725"/>
    </source>
</evidence>
<dbReference type="PROSITE" id="PS50005">
    <property type="entry name" value="TPR"/>
    <property type="match status" value="1"/>
</dbReference>
<dbReference type="Proteomes" id="UP000491168">
    <property type="component" value="Unassembled WGS sequence"/>
</dbReference>
<dbReference type="AlphaFoldDB" id="A0A174J587"/>
<dbReference type="EMBL" id="VVYF01000005">
    <property type="protein sequence ID" value="KAA5493650.1"/>
    <property type="molecule type" value="Genomic_DNA"/>
</dbReference>
<evidence type="ECO:0000313" key="10">
    <source>
        <dbReference type="Proteomes" id="UP000368418"/>
    </source>
</evidence>
<evidence type="ECO:0000313" key="7">
    <source>
        <dbReference type="EMBL" id="MDO6356299.1"/>
    </source>
</evidence>
<evidence type="ECO:0000256" key="1">
    <source>
        <dbReference type="PROSITE-ProRule" id="PRU00339"/>
    </source>
</evidence>
<dbReference type="PROSITE" id="PS50293">
    <property type="entry name" value="TPR_REGION"/>
    <property type="match status" value="1"/>
</dbReference>
<evidence type="ECO:0000313" key="8">
    <source>
        <dbReference type="Proteomes" id="UP000095657"/>
    </source>
</evidence>
<keyword evidence="1" id="KW-0802">TPR repeat</keyword>
<dbReference type="SMART" id="SM00028">
    <property type="entry name" value="TPR"/>
    <property type="match status" value="1"/>
</dbReference>
<dbReference type="SUPFAM" id="SSF48452">
    <property type="entry name" value="TPR-like"/>
    <property type="match status" value="1"/>
</dbReference>
<evidence type="ECO:0000313" key="12">
    <source>
        <dbReference type="Proteomes" id="UP000491168"/>
    </source>
</evidence>
<feature type="repeat" description="TPR" evidence="1">
    <location>
        <begin position="37"/>
        <end position="70"/>
    </location>
</feature>
<gene>
    <name evidence="2" type="ORF">ERS852494_01137</name>
    <name evidence="3" type="ORF">ERS852558_00708</name>
    <name evidence="6" type="ORF">F2Y31_06270</name>
    <name evidence="5" type="ORF">F2Y35_05605</name>
    <name evidence="4" type="ORF">F2Y39_04825</name>
    <name evidence="7" type="ORF">Q4469_01070</name>
</gene>
<dbReference type="EMBL" id="JAUONL010000001">
    <property type="protein sequence ID" value="MDO6356299.1"/>
    <property type="molecule type" value="Genomic_DNA"/>
</dbReference>
<dbReference type="Proteomes" id="UP000095725">
    <property type="component" value="Unassembled WGS sequence"/>
</dbReference>
<dbReference type="Proteomes" id="UP000427825">
    <property type="component" value="Unassembled WGS sequence"/>
</dbReference>
<evidence type="ECO:0000313" key="3">
    <source>
        <dbReference type="EMBL" id="CUP65823.1"/>
    </source>
</evidence>
<dbReference type="Proteomes" id="UP001170023">
    <property type="component" value="Unassembled WGS sequence"/>
</dbReference>
<reference evidence="7" key="3">
    <citation type="submission" date="2023-07" db="EMBL/GenBank/DDBJ databases">
        <title>Whole Genome Sequencing of Colonoscopy isolates.</title>
        <authorList>
            <person name="Surve S.V."/>
            <person name="Valls R.A."/>
            <person name="Barrak K.E."/>
            <person name="Gardner T.B."/>
            <person name="O'Toole G.A."/>
        </authorList>
    </citation>
    <scope>NUCLEOTIDE SEQUENCE</scope>
    <source>
        <strain evidence="7">GP0119</strain>
    </source>
</reference>
<dbReference type="Proteomes" id="UP000095657">
    <property type="component" value="Unassembled WGS sequence"/>
</dbReference>
<protein>
    <submittedName>
        <fullName evidence="2 4">Tetratricopeptide repeat</fullName>
    </submittedName>
</protein>
<evidence type="ECO:0000313" key="4">
    <source>
        <dbReference type="EMBL" id="KAA5479934.1"/>
    </source>
</evidence>
<evidence type="ECO:0000313" key="11">
    <source>
        <dbReference type="Proteomes" id="UP000427825"/>
    </source>
</evidence>
<name>A0A174J587_9BACE</name>
<accession>A0A174J587</accession>
<dbReference type="InterPro" id="IPR019734">
    <property type="entry name" value="TPR_rpt"/>
</dbReference>
<dbReference type="EMBL" id="CZAI01000002">
    <property type="protein sequence ID" value="CUO93446.1"/>
    <property type="molecule type" value="Genomic_DNA"/>
</dbReference>
<evidence type="ECO:0000313" key="6">
    <source>
        <dbReference type="EMBL" id="KAA5501738.1"/>
    </source>
</evidence>
<dbReference type="Pfam" id="PF00515">
    <property type="entry name" value="TPR_1"/>
    <property type="match status" value="1"/>
</dbReference>
<dbReference type="Gene3D" id="1.25.40.10">
    <property type="entry name" value="Tetratricopeptide repeat domain"/>
    <property type="match status" value="1"/>
</dbReference>
<sequence length="93" mass="10955">MEQIDNLKELINQGDVDTAIEQLDQLLQDTSVEKEKDTLYYLRGNAYRKKGDWKQALDNYQFAIDINPESPAVQARKMVIDILNFYHKDMFNQ</sequence>
<dbReference type="EMBL" id="VVYD01000003">
    <property type="protein sequence ID" value="KAA5501738.1"/>
    <property type="molecule type" value="Genomic_DNA"/>
</dbReference>
<evidence type="ECO:0000313" key="2">
    <source>
        <dbReference type="EMBL" id="CUO93446.1"/>
    </source>
</evidence>
<reference evidence="10 11" key="2">
    <citation type="journal article" date="2019" name="Nat. Med.">
        <title>A library of human gut bacterial isolates paired with longitudinal multiomics data enables mechanistic microbiome research.</title>
        <authorList>
            <person name="Poyet M."/>
            <person name="Groussin M."/>
            <person name="Gibbons S.M."/>
            <person name="Avila-Pacheco J."/>
            <person name="Jiang X."/>
            <person name="Kearney S.M."/>
            <person name="Perrotta A.R."/>
            <person name="Berdy B."/>
            <person name="Zhao S."/>
            <person name="Lieberman T.D."/>
            <person name="Swanson P.K."/>
            <person name="Smith M."/>
            <person name="Roesemann S."/>
            <person name="Alexander J.E."/>
            <person name="Rich S.A."/>
            <person name="Livny J."/>
            <person name="Vlamakis H."/>
            <person name="Clish C."/>
            <person name="Bullock K."/>
            <person name="Deik A."/>
            <person name="Scott J."/>
            <person name="Pierce K.A."/>
            <person name="Xavier R.J."/>
            <person name="Alm E.J."/>
        </authorList>
    </citation>
    <scope>NUCLEOTIDE SEQUENCE [LARGE SCALE GENOMIC DNA]</scope>
    <source>
        <strain evidence="6 10">BIOML-A19</strain>
        <strain evidence="5 12">BIOML-A21</strain>
        <strain evidence="4 11">BIOML-A25</strain>
    </source>
</reference>
<proteinExistence type="predicted"/>
<dbReference type="EMBL" id="CZBL01000002">
    <property type="protein sequence ID" value="CUP65823.1"/>
    <property type="molecule type" value="Genomic_DNA"/>
</dbReference>
<dbReference type="Proteomes" id="UP000368418">
    <property type="component" value="Unassembled WGS sequence"/>
</dbReference>
<reference evidence="8 9" key="1">
    <citation type="submission" date="2015-09" db="EMBL/GenBank/DDBJ databases">
        <authorList>
            <consortium name="Pathogen Informatics"/>
        </authorList>
    </citation>
    <scope>NUCLEOTIDE SEQUENCE [LARGE SCALE GENOMIC DNA]</scope>
    <source>
        <strain evidence="2 8">2789STDY5834880</strain>
        <strain evidence="3 9">2789STDY5834946</strain>
    </source>
</reference>
<dbReference type="InterPro" id="IPR011990">
    <property type="entry name" value="TPR-like_helical_dom_sf"/>
</dbReference>
<organism evidence="2 8">
    <name type="scientific">Bacteroides caccae</name>
    <dbReference type="NCBI Taxonomy" id="47678"/>
    <lineage>
        <taxon>Bacteria</taxon>
        <taxon>Pseudomonadati</taxon>
        <taxon>Bacteroidota</taxon>
        <taxon>Bacteroidia</taxon>
        <taxon>Bacteroidales</taxon>
        <taxon>Bacteroidaceae</taxon>
        <taxon>Bacteroides</taxon>
    </lineage>
</organism>
<dbReference type="EMBL" id="VVYJ01000002">
    <property type="protein sequence ID" value="KAA5479934.1"/>
    <property type="molecule type" value="Genomic_DNA"/>
</dbReference>
<dbReference type="STRING" id="47678.ERS852494_01137"/>
<evidence type="ECO:0000313" key="5">
    <source>
        <dbReference type="EMBL" id="KAA5493650.1"/>
    </source>
</evidence>
<dbReference type="RefSeq" id="WP_022043367.1">
    <property type="nucleotide sequence ID" value="NZ_CACRTB010000014.1"/>
</dbReference>